<protein>
    <submittedName>
        <fullName evidence="3">Uncharacterized protein</fullName>
    </submittedName>
</protein>
<comment type="caution">
    <text evidence="3">The sequence shown here is derived from an EMBL/GenBank/DDBJ whole genome shotgun (WGS) entry which is preliminary data.</text>
</comment>
<evidence type="ECO:0000313" key="4">
    <source>
        <dbReference type="Proteomes" id="UP000652761"/>
    </source>
</evidence>
<feature type="compositionally biased region" description="Polar residues" evidence="2">
    <location>
        <begin position="35"/>
        <end position="47"/>
    </location>
</feature>
<sequence>MELADSSAYLEDYQACYAGQLQLDRRVKEELAQVRASQDTEASSSAQPARGDLEWQGGGVATLQAQMDGLRLELVRTEGRLLEARER</sequence>
<evidence type="ECO:0000256" key="1">
    <source>
        <dbReference type="SAM" id="Coils"/>
    </source>
</evidence>
<dbReference type="Proteomes" id="UP000652761">
    <property type="component" value="Unassembled WGS sequence"/>
</dbReference>
<feature type="coiled-coil region" evidence="1">
    <location>
        <begin position="60"/>
        <end position="87"/>
    </location>
</feature>
<accession>A0A843X8T1</accession>
<gene>
    <name evidence="3" type="ORF">Taro_048668</name>
</gene>
<proteinExistence type="predicted"/>
<organism evidence="3 4">
    <name type="scientific">Colocasia esculenta</name>
    <name type="common">Wild taro</name>
    <name type="synonym">Arum esculentum</name>
    <dbReference type="NCBI Taxonomy" id="4460"/>
    <lineage>
        <taxon>Eukaryota</taxon>
        <taxon>Viridiplantae</taxon>
        <taxon>Streptophyta</taxon>
        <taxon>Embryophyta</taxon>
        <taxon>Tracheophyta</taxon>
        <taxon>Spermatophyta</taxon>
        <taxon>Magnoliopsida</taxon>
        <taxon>Liliopsida</taxon>
        <taxon>Araceae</taxon>
        <taxon>Aroideae</taxon>
        <taxon>Colocasieae</taxon>
        <taxon>Colocasia</taxon>
    </lineage>
</organism>
<name>A0A843X8T1_COLES</name>
<feature type="region of interest" description="Disordered" evidence="2">
    <location>
        <begin position="34"/>
        <end position="55"/>
    </location>
</feature>
<reference evidence="3" key="1">
    <citation type="submission" date="2017-07" db="EMBL/GenBank/DDBJ databases">
        <title>Taro Niue Genome Assembly and Annotation.</title>
        <authorList>
            <person name="Atibalentja N."/>
            <person name="Keating K."/>
            <person name="Fields C.J."/>
        </authorList>
    </citation>
    <scope>NUCLEOTIDE SEQUENCE</scope>
    <source>
        <strain evidence="3">Niue_2</strain>
        <tissue evidence="3">Leaf</tissue>
    </source>
</reference>
<evidence type="ECO:0000256" key="2">
    <source>
        <dbReference type="SAM" id="MobiDB-lite"/>
    </source>
</evidence>
<dbReference type="AlphaFoldDB" id="A0A843X8T1"/>
<evidence type="ECO:0000313" key="3">
    <source>
        <dbReference type="EMBL" id="MQM15717.1"/>
    </source>
</evidence>
<keyword evidence="4" id="KW-1185">Reference proteome</keyword>
<dbReference type="EMBL" id="NMUH01006651">
    <property type="protein sequence ID" value="MQM15717.1"/>
    <property type="molecule type" value="Genomic_DNA"/>
</dbReference>
<keyword evidence="1" id="KW-0175">Coiled coil</keyword>